<dbReference type="AlphaFoldDB" id="A0A5B8V503"/>
<dbReference type="GO" id="GO:0016747">
    <property type="term" value="F:acyltransferase activity, transferring groups other than amino-acyl groups"/>
    <property type="evidence" value="ECO:0007669"/>
    <property type="project" value="InterPro"/>
</dbReference>
<dbReference type="Pfam" id="PF13302">
    <property type="entry name" value="Acetyltransf_3"/>
    <property type="match status" value="1"/>
</dbReference>
<dbReference type="Proteomes" id="UP000321533">
    <property type="component" value="Chromosome"/>
</dbReference>
<organism evidence="2 3">
    <name type="scientific">Panacibacter ginsenosidivorans</name>
    <dbReference type="NCBI Taxonomy" id="1813871"/>
    <lineage>
        <taxon>Bacteria</taxon>
        <taxon>Pseudomonadati</taxon>
        <taxon>Bacteroidota</taxon>
        <taxon>Chitinophagia</taxon>
        <taxon>Chitinophagales</taxon>
        <taxon>Chitinophagaceae</taxon>
        <taxon>Panacibacter</taxon>
    </lineage>
</organism>
<dbReference type="SUPFAM" id="SSF55729">
    <property type="entry name" value="Acyl-CoA N-acyltransferases (Nat)"/>
    <property type="match status" value="1"/>
</dbReference>
<sequence>MSNDLLTVREMKQDDIEAITNYWLSADNKYMEAMGVDIAKIPAREEWAAMLMEQLSHPVHEKKSYCIIWEINGAAVGHSNINKIQFAKEAYMHLHLWKKDIRAKGNGTAFVKMTLPYYFENYQLKYCIANLML</sequence>
<dbReference type="Gene3D" id="3.40.630.30">
    <property type="match status" value="1"/>
</dbReference>
<feature type="domain" description="N-acetyltransferase" evidence="1">
    <location>
        <begin position="6"/>
        <end position="130"/>
    </location>
</feature>
<dbReference type="RefSeq" id="WP_147187925.1">
    <property type="nucleotide sequence ID" value="NZ_CP042435.1"/>
</dbReference>
<evidence type="ECO:0000313" key="2">
    <source>
        <dbReference type="EMBL" id="QEC66125.1"/>
    </source>
</evidence>
<evidence type="ECO:0000259" key="1">
    <source>
        <dbReference type="Pfam" id="PF13302"/>
    </source>
</evidence>
<keyword evidence="2" id="KW-0808">Transferase</keyword>
<protein>
    <submittedName>
        <fullName evidence="2">GNAT family N-acetyltransferase</fullName>
    </submittedName>
</protein>
<name>A0A5B8V503_9BACT</name>
<dbReference type="InterPro" id="IPR000182">
    <property type="entry name" value="GNAT_dom"/>
</dbReference>
<dbReference type="EMBL" id="CP042435">
    <property type="protein sequence ID" value="QEC66125.1"/>
    <property type="molecule type" value="Genomic_DNA"/>
</dbReference>
<keyword evidence="3" id="KW-1185">Reference proteome</keyword>
<accession>A0A5B8V503</accession>
<dbReference type="OrthoDB" id="8221510at2"/>
<dbReference type="InterPro" id="IPR016181">
    <property type="entry name" value="Acyl_CoA_acyltransferase"/>
</dbReference>
<gene>
    <name evidence="2" type="ORF">FRZ67_01945</name>
</gene>
<dbReference type="KEGG" id="pgin:FRZ67_01945"/>
<evidence type="ECO:0000313" key="3">
    <source>
        <dbReference type="Proteomes" id="UP000321533"/>
    </source>
</evidence>
<reference evidence="2 3" key="1">
    <citation type="journal article" date="2016" name="Int. J. Syst. Evol. Microbiol.">
        <title>Panacibacter ginsenosidivorans gen. nov., sp. nov., with ginsenoside converting activity isolated from soil of a ginseng field.</title>
        <authorList>
            <person name="Siddiqi M.Z."/>
            <person name="Muhammad Shafi S."/>
            <person name="Choi K.D."/>
            <person name="Im W.T."/>
        </authorList>
    </citation>
    <scope>NUCLEOTIDE SEQUENCE [LARGE SCALE GENOMIC DNA]</scope>
    <source>
        <strain evidence="2 3">Gsoil1550</strain>
    </source>
</reference>
<proteinExistence type="predicted"/>